<feature type="chain" id="PRO_5017346625" description="DUF4476 domain-containing protein" evidence="1">
    <location>
        <begin position="20"/>
        <end position="119"/>
    </location>
</feature>
<keyword evidence="1" id="KW-0732">Signal</keyword>
<organism evidence="2 3">
    <name type="scientific">Arenicella xantha</name>
    <dbReference type="NCBI Taxonomy" id="644221"/>
    <lineage>
        <taxon>Bacteria</taxon>
        <taxon>Pseudomonadati</taxon>
        <taxon>Pseudomonadota</taxon>
        <taxon>Gammaproteobacteria</taxon>
        <taxon>Arenicellales</taxon>
        <taxon>Arenicellaceae</taxon>
        <taxon>Arenicella</taxon>
    </lineage>
</organism>
<feature type="signal peptide" evidence="1">
    <location>
        <begin position="1"/>
        <end position="19"/>
    </location>
</feature>
<evidence type="ECO:0000313" key="2">
    <source>
        <dbReference type="EMBL" id="RBP49576.1"/>
    </source>
</evidence>
<dbReference type="EMBL" id="QNRT01000003">
    <property type="protein sequence ID" value="RBP49576.1"/>
    <property type="molecule type" value="Genomic_DNA"/>
</dbReference>
<protein>
    <recommendedName>
        <fullName evidence="4">DUF4476 domain-containing protein</fullName>
    </recommendedName>
</protein>
<dbReference type="RefSeq" id="WP_113954586.1">
    <property type="nucleotide sequence ID" value="NZ_QNRT01000003.1"/>
</dbReference>
<name>A0A395JHL2_9GAMM</name>
<evidence type="ECO:0008006" key="4">
    <source>
        <dbReference type="Google" id="ProtNLM"/>
    </source>
</evidence>
<reference evidence="2 3" key="1">
    <citation type="submission" date="2018-06" db="EMBL/GenBank/DDBJ databases">
        <title>Genomic Encyclopedia of Type Strains, Phase IV (KMG-IV): sequencing the most valuable type-strain genomes for metagenomic binning, comparative biology and taxonomic classification.</title>
        <authorList>
            <person name="Goeker M."/>
        </authorList>
    </citation>
    <scope>NUCLEOTIDE SEQUENCE [LARGE SCALE GENOMIC DNA]</scope>
    <source>
        <strain evidence="2 3">DSM 24032</strain>
    </source>
</reference>
<dbReference type="Proteomes" id="UP000253083">
    <property type="component" value="Unassembled WGS sequence"/>
</dbReference>
<accession>A0A395JHL2</accession>
<dbReference type="AlphaFoldDB" id="A0A395JHL2"/>
<evidence type="ECO:0000256" key="1">
    <source>
        <dbReference type="SAM" id="SignalP"/>
    </source>
</evidence>
<comment type="caution">
    <text evidence="2">The sequence shown here is derived from an EMBL/GenBank/DDBJ whole genome shotgun (WGS) entry which is preliminary data.</text>
</comment>
<proteinExistence type="predicted"/>
<evidence type="ECO:0000313" key="3">
    <source>
        <dbReference type="Proteomes" id="UP000253083"/>
    </source>
</evidence>
<gene>
    <name evidence="2" type="ORF">DFR28_1031</name>
</gene>
<dbReference type="InParanoid" id="A0A395JHL2"/>
<sequence length="119" mass="13314">MFKVLIPIFLIVVSSSAKSQDWNERQTEGSLNTANVINSAWELRRLSESLEPGIDTRCYIAKLAAFKAKSLPAAAEIVKRYESTDSDRFAVQSAEQAIEIFSQNRVQEIANECKSNKDS</sequence>
<keyword evidence="3" id="KW-1185">Reference proteome</keyword>